<dbReference type="GeneID" id="19243232"/>
<dbReference type="AlphaFoldDB" id="U1FW08"/>
<evidence type="ECO:0000313" key="3">
    <source>
        <dbReference type="Proteomes" id="UP000019373"/>
    </source>
</evidence>
<evidence type="ECO:0000256" key="1">
    <source>
        <dbReference type="SAM" id="MobiDB-lite"/>
    </source>
</evidence>
<organism evidence="2 3">
    <name type="scientific">Endocarpon pusillum (strain Z07020 / HMAS-L-300199)</name>
    <name type="common">Lichen-forming fungus</name>
    <dbReference type="NCBI Taxonomy" id="1263415"/>
    <lineage>
        <taxon>Eukaryota</taxon>
        <taxon>Fungi</taxon>
        <taxon>Dikarya</taxon>
        <taxon>Ascomycota</taxon>
        <taxon>Pezizomycotina</taxon>
        <taxon>Eurotiomycetes</taxon>
        <taxon>Chaetothyriomycetidae</taxon>
        <taxon>Verrucariales</taxon>
        <taxon>Verrucariaceae</taxon>
        <taxon>Endocarpon</taxon>
    </lineage>
</organism>
<reference evidence="3" key="1">
    <citation type="journal article" date="2014" name="BMC Genomics">
        <title>Genome characteristics reveal the impact of lichenization on lichen-forming fungus Endocarpon pusillum Hedwig (Verrucariales, Ascomycota).</title>
        <authorList>
            <person name="Wang Y.-Y."/>
            <person name="Liu B."/>
            <person name="Zhang X.-Y."/>
            <person name="Zhou Q.-M."/>
            <person name="Zhang T."/>
            <person name="Li H."/>
            <person name="Yu Y.-F."/>
            <person name="Zhang X.-L."/>
            <person name="Hao X.-Y."/>
            <person name="Wang M."/>
            <person name="Wang L."/>
            <person name="Wei J.-C."/>
        </authorList>
    </citation>
    <scope>NUCLEOTIDE SEQUENCE [LARGE SCALE GENOMIC DNA]</scope>
    <source>
        <strain evidence="3">Z07020 / HMAS-L-300199</strain>
    </source>
</reference>
<name>U1FW08_ENDPU</name>
<keyword evidence="3" id="KW-1185">Reference proteome</keyword>
<accession>U1FW08</accession>
<dbReference type="Proteomes" id="UP000019373">
    <property type="component" value="Unassembled WGS sequence"/>
</dbReference>
<dbReference type="RefSeq" id="XP_007805305.1">
    <property type="nucleotide sequence ID" value="XM_007807114.1"/>
</dbReference>
<evidence type="ECO:0000313" key="2">
    <source>
        <dbReference type="EMBL" id="ERF69032.1"/>
    </source>
</evidence>
<feature type="region of interest" description="Disordered" evidence="1">
    <location>
        <begin position="170"/>
        <end position="201"/>
    </location>
</feature>
<dbReference type="PANTHER" id="PTHR37471:SF1">
    <property type="entry name" value="AB HYDROLASE-1 DOMAIN-CONTAINING PROTEIN"/>
    <property type="match status" value="1"/>
</dbReference>
<proteinExistence type="predicted"/>
<dbReference type="eggNOG" id="ENOG502QW6Q">
    <property type="taxonomic scope" value="Eukaryota"/>
</dbReference>
<dbReference type="EMBL" id="KE721475">
    <property type="protein sequence ID" value="ERF69032.1"/>
    <property type="molecule type" value="Genomic_DNA"/>
</dbReference>
<gene>
    <name evidence="2" type="ORF">EPUS_08382</name>
</gene>
<sequence length="254" mass="28906">MTKDEMCNKIQVILKYHEFDKPVLVSHSYRTLISTQLLKSPKLANQIGPVVLIDPISILLHLLDVAYNFTHRKPQRANEHQLYYFGSMDMGVSHSLSRCFFWSENVLWKQDIGERAITVSLAERDLIVNTKAVRNYLATYDEETAARKEGSASDTTSGDIHMEVISENGVGSTTLHPRSNGNANTDISGPPSSKTVDKNVSNGRLRVGWQDRKWRGKGVDLIWFRTLDHAQLFDKAETRKPLVEAIYQYSFQSY</sequence>
<protein>
    <submittedName>
        <fullName evidence="2">Uncharacterized protein</fullName>
    </submittedName>
</protein>
<dbReference type="PANTHER" id="PTHR37471">
    <property type="entry name" value="UNNAMED PRODUCT"/>
    <property type="match status" value="1"/>
</dbReference>
<dbReference type="HOGENOM" id="CLU_105113_0_0_1"/>
<dbReference type="OrthoDB" id="6431331at2759"/>